<reference evidence="3" key="1">
    <citation type="submission" date="2017-02" db="UniProtKB">
        <authorList>
            <consortium name="WormBaseParasite"/>
        </authorList>
    </citation>
    <scope>IDENTIFICATION</scope>
</reference>
<gene>
    <name evidence="1" type="ORF">BPAG_LOCUS8367</name>
</gene>
<dbReference type="EMBL" id="UZAD01013134">
    <property type="protein sequence ID" value="VDN89553.1"/>
    <property type="molecule type" value="Genomic_DNA"/>
</dbReference>
<dbReference type="STRING" id="6280.A0A0N4TJD2"/>
<dbReference type="WBParaSite" id="BPAG_0000840501-mRNA-1">
    <property type="protein sequence ID" value="BPAG_0000840501-mRNA-1"/>
    <property type="gene ID" value="BPAG_0000840501"/>
</dbReference>
<evidence type="ECO:0000313" key="1">
    <source>
        <dbReference type="EMBL" id="VDN89553.1"/>
    </source>
</evidence>
<evidence type="ECO:0000313" key="3">
    <source>
        <dbReference type="WBParaSite" id="BPAG_0000840501-mRNA-1"/>
    </source>
</evidence>
<reference evidence="1 2" key="2">
    <citation type="submission" date="2018-11" db="EMBL/GenBank/DDBJ databases">
        <authorList>
            <consortium name="Pathogen Informatics"/>
        </authorList>
    </citation>
    <scope>NUCLEOTIDE SEQUENCE [LARGE SCALE GENOMIC DNA]</scope>
</reference>
<dbReference type="AlphaFoldDB" id="A0A0N4TJD2"/>
<dbReference type="Proteomes" id="UP000278627">
    <property type="component" value="Unassembled WGS sequence"/>
</dbReference>
<organism evidence="3">
    <name type="scientific">Brugia pahangi</name>
    <name type="common">Filarial nematode worm</name>
    <dbReference type="NCBI Taxonomy" id="6280"/>
    <lineage>
        <taxon>Eukaryota</taxon>
        <taxon>Metazoa</taxon>
        <taxon>Ecdysozoa</taxon>
        <taxon>Nematoda</taxon>
        <taxon>Chromadorea</taxon>
        <taxon>Rhabditida</taxon>
        <taxon>Spirurina</taxon>
        <taxon>Spiruromorpha</taxon>
        <taxon>Filarioidea</taxon>
        <taxon>Onchocercidae</taxon>
        <taxon>Brugia</taxon>
    </lineage>
</organism>
<evidence type="ECO:0000313" key="2">
    <source>
        <dbReference type="Proteomes" id="UP000278627"/>
    </source>
</evidence>
<protein>
    <submittedName>
        <fullName evidence="3">Rad60-SLD domain-containing protein</fullName>
    </submittedName>
</protein>
<sequence>MERAKISVNDKSPFHTSPSPLHIKRILDAKRKDSESILRVKVNGAEMCNIYRAFHGRLNVSYKRREDSEQGSLCVEWLVLLLSDLSFEKSIADNPSGDE</sequence>
<name>A0A0N4TJD2_BRUPA</name>
<accession>A0A0N4TJD2</accession>
<keyword evidence="2" id="KW-1185">Reference proteome</keyword>
<proteinExistence type="predicted"/>